<dbReference type="Gene3D" id="1.25.40.20">
    <property type="entry name" value="Ankyrin repeat-containing domain"/>
    <property type="match status" value="3"/>
</dbReference>
<feature type="repeat" description="ANK" evidence="3">
    <location>
        <begin position="372"/>
        <end position="404"/>
    </location>
</feature>
<keyword evidence="2 3" id="KW-0040">ANK repeat</keyword>
<feature type="repeat" description="ANK" evidence="3">
    <location>
        <begin position="406"/>
        <end position="443"/>
    </location>
</feature>
<evidence type="ECO:0000256" key="1">
    <source>
        <dbReference type="ARBA" id="ARBA00022737"/>
    </source>
</evidence>
<evidence type="ECO:0000313" key="5">
    <source>
        <dbReference type="EnsemblMetazoa" id="XP_028134642.1"/>
    </source>
</evidence>
<dbReference type="SUPFAM" id="SSF48403">
    <property type="entry name" value="Ankyrin repeat"/>
    <property type="match status" value="2"/>
</dbReference>
<feature type="repeat" description="ANK" evidence="3">
    <location>
        <begin position="339"/>
        <end position="371"/>
    </location>
</feature>
<dbReference type="SMART" id="SM00969">
    <property type="entry name" value="SOCS_box"/>
    <property type="match status" value="1"/>
</dbReference>
<dbReference type="InterPro" id="IPR001496">
    <property type="entry name" value="SOCS_box"/>
</dbReference>
<dbReference type="InterPro" id="IPR002110">
    <property type="entry name" value="Ankyrin_rpt"/>
</dbReference>
<dbReference type="OrthoDB" id="194358at2759"/>
<dbReference type="Pfam" id="PF07525">
    <property type="entry name" value="SOCS_box"/>
    <property type="match status" value="1"/>
</dbReference>
<dbReference type="Proteomes" id="UP001652700">
    <property type="component" value="Unplaced"/>
</dbReference>
<dbReference type="InterPro" id="IPR036770">
    <property type="entry name" value="Ankyrin_rpt-contain_sf"/>
</dbReference>
<dbReference type="GO" id="GO:0035556">
    <property type="term" value="P:intracellular signal transduction"/>
    <property type="evidence" value="ECO:0007669"/>
    <property type="project" value="InterPro"/>
</dbReference>
<dbReference type="InParanoid" id="A0A6P7FI50"/>
<dbReference type="RefSeq" id="XP_028134642.1">
    <property type="nucleotide sequence ID" value="XM_028278841.1"/>
</dbReference>
<organism evidence="7">
    <name type="scientific">Diabrotica virgifera virgifera</name>
    <name type="common">western corn rootworm</name>
    <dbReference type="NCBI Taxonomy" id="50390"/>
    <lineage>
        <taxon>Eukaryota</taxon>
        <taxon>Metazoa</taxon>
        <taxon>Ecdysozoa</taxon>
        <taxon>Arthropoda</taxon>
        <taxon>Hexapoda</taxon>
        <taxon>Insecta</taxon>
        <taxon>Pterygota</taxon>
        <taxon>Neoptera</taxon>
        <taxon>Endopterygota</taxon>
        <taxon>Coleoptera</taxon>
        <taxon>Polyphaga</taxon>
        <taxon>Cucujiformia</taxon>
        <taxon>Chrysomeloidea</taxon>
        <taxon>Chrysomelidae</taxon>
        <taxon>Galerucinae</taxon>
        <taxon>Diabroticina</taxon>
        <taxon>Diabroticites</taxon>
        <taxon>Diabrotica</taxon>
    </lineage>
</organism>
<dbReference type="GeneID" id="114329661"/>
<sequence length="575" mass="63574">MDTPNELLMQAVYKNDLGLINRCLSKGVSINSINKICSNGMTPLGAAAQTGNLSILKALLEHHKSSYNLDFRNENFCKPQYLQLDTSEQKRFKNIGYFVVCKDMEENEFGDGPTPDGMEALEWDMEVNETDFSTDDNGLEDSDLNMYKWYANILTRTSILLESPERDISRLDRHGQSVLHYAINTGSVEMVEYLMTAVGKDLSVNQSDACYFSPLHMAAANGDIEMVKWLLKRGANVNAAGGRHRQNALYVAARGSFLGVMKILVEAGADVNAVDVEEHSVLTCAVRQGYEENVRFLVKKGARVNHEEPGGVTALRLAVWANNCPVVKILLESGARVIHSHHLVHVGVSNSNLEIIKLLVESGAMVNSRDDQGLTPLMLACSRKNVAIAKYLLSRGADVNASSHIDGRTALHVCVQDVREAKSVYQLVDLLVSHGADMNAPSYQGNVLFYSIILENRIAAAALVQQGADVNLRDERAYVDNLSLAKRHGDLELVKLLVYGGFKLSDMAWDPRALRTKSPDSACDFLISVKTNPLNLREMCRIAIRKQIGAKGLRSKILALPLPTMLQRYLTLEIL</sequence>
<dbReference type="PROSITE" id="PS50297">
    <property type="entry name" value="ANK_REP_REGION"/>
    <property type="match status" value="8"/>
</dbReference>
<dbReference type="PROSITE" id="PS50088">
    <property type="entry name" value="ANK_REPEAT"/>
    <property type="match status" value="8"/>
</dbReference>
<reference evidence="5" key="2">
    <citation type="submission" date="2025-05" db="UniProtKB">
        <authorList>
            <consortium name="EnsemblMetazoa"/>
        </authorList>
    </citation>
    <scope>IDENTIFICATION</scope>
</reference>
<dbReference type="Gene3D" id="1.10.750.20">
    <property type="entry name" value="SOCS box"/>
    <property type="match status" value="1"/>
</dbReference>
<dbReference type="PROSITE" id="PS50225">
    <property type="entry name" value="SOCS"/>
    <property type="match status" value="1"/>
</dbReference>
<feature type="domain" description="SOCS box" evidence="4">
    <location>
        <begin position="526"/>
        <end position="575"/>
    </location>
</feature>
<feature type="repeat" description="ANK" evidence="3">
    <location>
        <begin position="310"/>
        <end position="342"/>
    </location>
</feature>
<protein>
    <submittedName>
        <fullName evidence="7">Uncharacterized protein LOC114329661 isoform X1</fullName>
    </submittedName>
</protein>
<dbReference type="PANTHER" id="PTHR24189">
    <property type="entry name" value="MYOTROPHIN"/>
    <property type="match status" value="1"/>
</dbReference>
<dbReference type="EnsemblMetazoa" id="XM_028278841.2">
    <property type="protein sequence ID" value="XP_028134642.1"/>
    <property type="gene ID" value="LOC114329661"/>
</dbReference>
<evidence type="ECO:0000256" key="3">
    <source>
        <dbReference type="PROSITE-ProRule" id="PRU00023"/>
    </source>
</evidence>
<keyword evidence="6" id="KW-1185">Reference proteome</keyword>
<dbReference type="InterPro" id="IPR050745">
    <property type="entry name" value="Multifunctional_regulatory"/>
</dbReference>
<evidence type="ECO:0000259" key="4">
    <source>
        <dbReference type="PROSITE" id="PS50225"/>
    </source>
</evidence>
<dbReference type="Pfam" id="PF00023">
    <property type="entry name" value="Ank"/>
    <property type="match status" value="1"/>
</dbReference>
<dbReference type="AlphaFoldDB" id="A0A6P7FI50"/>
<keyword evidence="1" id="KW-0677">Repeat</keyword>
<reference evidence="7" key="1">
    <citation type="submission" date="2025-04" db="UniProtKB">
        <authorList>
            <consortium name="RefSeq"/>
        </authorList>
    </citation>
    <scope>IDENTIFICATION</scope>
    <source>
        <tissue evidence="7">Whole insect</tissue>
    </source>
</reference>
<feature type="repeat" description="ANK" evidence="3">
    <location>
        <begin position="213"/>
        <end position="242"/>
    </location>
</feature>
<feature type="repeat" description="ANK" evidence="3">
    <location>
        <begin position="39"/>
        <end position="62"/>
    </location>
</feature>
<feature type="repeat" description="ANK" evidence="3">
    <location>
        <begin position="174"/>
        <end position="195"/>
    </location>
</feature>
<feature type="repeat" description="ANK" evidence="3">
    <location>
        <begin position="244"/>
        <end position="276"/>
    </location>
</feature>
<evidence type="ECO:0000256" key="2">
    <source>
        <dbReference type="ARBA" id="ARBA00023043"/>
    </source>
</evidence>
<evidence type="ECO:0000313" key="6">
    <source>
        <dbReference type="Proteomes" id="UP001652700"/>
    </source>
</evidence>
<dbReference type="SUPFAM" id="SSF158235">
    <property type="entry name" value="SOCS box-like"/>
    <property type="match status" value="1"/>
</dbReference>
<dbReference type="InterPro" id="IPR036036">
    <property type="entry name" value="SOCS_box-like_dom_sf"/>
</dbReference>
<dbReference type="SMART" id="SM00248">
    <property type="entry name" value="ANK"/>
    <property type="match status" value="12"/>
</dbReference>
<dbReference type="Pfam" id="PF12796">
    <property type="entry name" value="Ank_2"/>
    <property type="match status" value="2"/>
</dbReference>
<dbReference type="PRINTS" id="PR01415">
    <property type="entry name" value="ANKYRIN"/>
</dbReference>
<name>A0A6P7FI50_DIAVI</name>
<dbReference type="Pfam" id="PF13637">
    <property type="entry name" value="Ank_4"/>
    <property type="match status" value="2"/>
</dbReference>
<dbReference type="CDD" id="cd03716">
    <property type="entry name" value="SOCS_ASB_like"/>
    <property type="match status" value="1"/>
</dbReference>
<evidence type="ECO:0000313" key="7">
    <source>
        <dbReference type="RefSeq" id="XP_028134642.1"/>
    </source>
</evidence>
<gene>
    <name evidence="7" type="primary">LOC114329661</name>
</gene>
<proteinExistence type="predicted"/>
<dbReference type="KEGG" id="dvv:114329661"/>
<accession>A0A6P7FI50</accession>